<evidence type="ECO:0000256" key="1">
    <source>
        <dbReference type="SAM" id="MobiDB-lite"/>
    </source>
</evidence>
<keyword evidence="2" id="KW-0732">Signal</keyword>
<evidence type="ECO:0000256" key="2">
    <source>
        <dbReference type="SAM" id="SignalP"/>
    </source>
</evidence>
<protein>
    <submittedName>
        <fullName evidence="4">GerMN domain-containing protein</fullName>
    </submittedName>
</protein>
<feature type="signal peptide" evidence="2">
    <location>
        <begin position="1"/>
        <end position="17"/>
    </location>
</feature>
<dbReference type="SMART" id="SM00909">
    <property type="entry name" value="Germane"/>
    <property type="match status" value="2"/>
</dbReference>
<evidence type="ECO:0000313" key="5">
    <source>
        <dbReference type="Proteomes" id="UP001440599"/>
    </source>
</evidence>
<dbReference type="Proteomes" id="UP001440599">
    <property type="component" value="Unassembled WGS sequence"/>
</dbReference>
<evidence type="ECO:0000259" key="3">
    <source>
        <dbReference type="SMART" id="SM00909"/>
    </source>
</evidence>
<feature type="domain" description="GerMN" evidence="3">
    <location>
        <begin position="63"/>
        <end position="148"/>
    </location>
</feature>
<feature type="chain" id="PRO_5047378889" evidence="2">
    <location>
        <begin position="18"/>
        <end position="310"/>
    </location>
</feature>
<name>A0ABV1EQI1_9FIRM</name>
<dbReference type="RefSeq" id="WP_349140572.1">
    <property type="nucleotide sequence ID" value="NZ_JBBMFT010000005.1"/>
</dbReference>
<keyword evidence="5" id="KW-1185">Reference proteome</keyword>
<comment type="caution">
    <text evidence="4">The sequence shown here is derived from an EMBL/GenBank/DDBJ whole genome shotgun (WGS) entry which is preliminary data.</text>
</comment>
<reference evidence="4 5" key="1">
    <citation type="submission" date="2024-03" db="EMBL/GenBank/DDBJ databases">
        <title>Human intestinal bacterial collection.</title>
        <authorList>
            <person name="Pauvert C."/>
            <person name="Hitch T.C.A."/>
            <person name="Clavel T."/>
        </authorList>
    </citation>
    <scope>NUCLEOTIDE SEQUENCE [LARGE SCALE GENOMIC DNA]</scope>
    <source>
        <strain evidence="4 5">CLA-AP-H34</strain>
    </source>
</reference>
<feature type="region of interest" description="Disordered" evidence="1">
    <location>
        <begin position="288"/>
        <end position="310"/>
    </location>
</feature>
<dbReference type="EMBL" id="JBBMFT010000005">
    <property type="protein sequence ID" value="MEQ2456853.1"/>
    <property type="molecule type" value="Genomic_DNA"/>
</dbReference>
<organism evidence="4 5">
    <name type="scientific">Flavonifractor hominis</name>
    <dbReference type="NCBI Taxonomy" id="3133178"/>
    <lineage>
        <taxon>Bacteria</taxon>
        <taxon>Bacillati</taxon>
        <taxon>Bacillota</taxon>
        <taxon>Clostridia</taxon>
        <taxon>Eubacteriales</taxon>
        <taxon>Oscillospiraceae</taxon>
        <taxon>Flavonifractor</taxon>
    </lineage>
</organism>
<dbReference type="InterPro" id="IPR019606">
    <property type="entry name" value="GerMN"/>
</dbReference>
<sequence>MKRAGLLVLTLCMLTQAGGCAKPASVGSSGTSYSIYYSALGDENAESAVACETRLLREEEDQVSALMQALLSPPENQTLASPFPDGVRLLDWDLADGQLHLDLSEQFGGLTGVDLTVADACLALTFCQLEEVESVYVTVEGRELPYRAIQQLRTEDMSLYGGAEQPVSLGVNLWYPRSGEANLGVEYRQVTKTKDESLPQAVLSAWCEGPQHDSLAACMPQGSQVRAVTMADGVCTVDLSREFLDGMPADQTAGRLTIYALVNTLGELEPVDAVQLLIEGEPVASIAGVDTGEPIEPDRTLDPDLEPGTY</sequence>
<accession>A0ABV1EQI1</accession>
<feature type="domain" description="GerMN" evidence="3">
    <location>
        <begin position="199"/>
        <end position="287"/>
    </location>
</feature>
<evidence type="ECO:0000313" key="4">
    <source>
        <dbReference type="EMBL" id="MEQ2456853.1"/>
    </source>
</evidence>
<dbReference type="Pfam" id="PF10646">
    <property type="entry name" value="Germane"/>
    <property type="match status" value="2"/>
</dbReference>
<proteinExistence type="predicted"/>
<gene>
    <name evidence="4" type="ORF">WMO45_09985</name>
</gene>